<evidence type="ECO:0008006" key="7">
    <source>
        <dbReference type="Google" id="ProtNLM"/>
    </source>
</evidence>
<dbReference type="Pfam" id="PF08386">
    <property type="entry name" value="Abhydrolase_4"/>
    <property type="match status" value="1"/>
</dbReference>
<feature type="domain" description="Peptidase S33 tripeptidyl aminopeptidase-like C-terminal" evidence="4">
    <location>
        <begin position="358"/>
        <end position="445"/>
    </location>
</feature>
<reference evidence="6" key="1">
    <citation type="submission" date="2014-12" db="EMBL/GenBank/DDBJ databases">
        <title>Genome Sequence of Valsa Canker Pathogens Uncovers a Specific Adaption of Colonization on Woody Bark.</title>
        <authorList>
            <person name="Yin Z."/>
            <person name="Liu H."/>
            <person name="Gao X."/>
            <person name="Li Z."/>
            <person name="Song N."/>
            <person name="Ke X."/>
            <person name="Dai Q."/>
            <person name="Wu Y."/>
            <person name="Sun Y."/>
            <person name="Xu J.-R."/>
            <person name="Kang Z.K."/>
            <person name="Wang L."/>
            <person name="Huang L."/>
        </authorList>
    </citation>
    <scope>NUCLEOTIDE SEQUENCE [LARGE SCALE GENOMIC DNA]</scope>
    <source>
        <strain evidence="6">SXYL134</strain>
    </source>
</reference>
<dbReference type="InterPro" id="IPR029058">
    <property type="entry name" value="AB_hydrolase_fold"/>
</dbReference>
<evidence type="ECO:0000259" key="3">
    <source>
        <dbReference type="Pfam" id="PF00561"/>
    </source>
</evidence>
<dbReference type="EMBL" id="KN714790">
    <property type="protein sequence ID" value="KUI61867.1"/>
    <property type="molecule type" value="Genomic_DNA"/>
</dbReference>
<dbReference type="STRING" id="694573.A0A194VD02"/>
<name>A0A194VD02_CYTMA</name>
<dbReference type="SUPFAM" id="SSF53474">
    <property type="entry name" value="alpha/beta-Hydrolases"/>
    <property type="match status" value="1"/>
</dbReference>
<comment type="similarity">
    <text evidence="1">Belongs to the peptidase S33 family.</text>
</comment>
<gene>
    <name evidence="5" type="ORF">VP1G_09039</name>
</gene>
<sequence>MDQFNATNSADNVFTLPLIRMRGKNATQNLLLNPGGPGGSGIEFLFRRGEQLSTIVGEGFHLLSFDPRGVNGSTPQALCYPDQETRRSLSQVRYKRIVEDSPEAYAFSKNHVKACADTMGDHGLYINTPQTAADMNSILDAVGQKDMVYWGFSYGTLLGQTYAAMYPERSQRVIIDGVVNQFDWYGEIISPESLVDTENVLEGFFDECLKAGNNCTLSTMAESAGELMDKVLDFAGSITVEPLSVYLNNSAYGLLDQSKILFDGIFPALYKPAQWYNLADRLAKLLEGNATDAFLAYGRGDQWGLVDDSNTFVSLNDMKAGAKYWPQDRKSALDLIIPAANESLFGPAEFSGSYVKQQWIVPKTHNYVPKYDVKTAHPLLILSTTYDPVCPLISARSAKKAFTGSQIVEVKGYGHCSVAVASSCLAKHVRNFLYNGTVPESYTQCQVDGPYFVKPEEDGKAVMALKEFDDPEEMRIHMAQLELARDPYWPSASRW</sequence>
<dbReference type="InterPro" id="IPR051601">
    <property type="entry name" value="Serine_prot/Carboxylest_S33"/>
</dbReference>
<dbReference type="InterPro" id="IPR000073">
    <property type="entry name" value="AB_hydrolase_1"/>
</dbReference>
<dbReference type="PANTHER" id="PTHR43248:SF25">
    <property type="entry name" value="AB HYDROLASE-1 DOMAIN-CONTAINING PROTEIN-RELATED"/>
    <property type="match status" value="1"/>
</dbReference>
<keyword evidence="6" id="KW-1185">Reference proteome</keyword>
<evidence type="ECO:0000256" key="2">
    <source>
        <dbReference type="ARBA" id="ARBA00022801"/>
    </source>
</evidence>
<protein>
    <recommendedName>
        <fullName evidence="7">AB hydrolase-1 domain-containing protein</fullName>
    </recommendedName>
</protein>
<dbReference type="InterPro" id="IPR013595">
    <property type="entry name" value="Pept_S33_TAP-like_C"/>
</dbReference>
<dbReference type="Gene3D" id="3.40.50.1820">
    <property type="entry name" value="alpha/beta hydrolase"/>
    <property type="match status" value="1"/>
</dbReference>
<feature type="domain" description="AB hydrolase-1" evidence="3">
    <location>
        <begin position="30"/>
        <end position="178"/>
    </location>
</feature>
<evidence type="ECO:0000313" key="5">
    <source>
        <dbReference type="EMBL" id="KUI61867.1"/>
    </source>
</evidence>
<evidence type="ECO:0000256" key="1">
    <source>
        <dbReference type="ARBA" id="ARBA00010088"/>
    </source>
</evidence>
<dbReference type="Pfam" id="PF00561">
    <property type="entry name" value="Abhydrolase_1"/>
    <property type="match status" value="1"/>
</dbReference>
<dbReference type="AlphaFoldDB" id="A0A194VD02"/>
<evidence type="ECO:0000259" key="4">
    <source>
        <dbReference type="Pfam" id="PF08386"/>
    </source>
</evidence>
<accession>A0A194VD02</accession>
<organism evidence="5 6">
    <name type="scientific">Cytospora mali</name>
    <name type="common">Apple Valsa canker fungus</name>
    <name type="synonym">Valsa mali</name>
    <dbReference type="NCBI Taxonomy" id="578113"/>
    <lineage>
        <taxon>Eukaryota</taxon>
        <taxon>Fungi</taxon>
        <taxon>Dikarya</taxon>
        <taxon>Ascomycota</taxon>
        <taxon>Pezizomycotina</taxon>
        <taxon>Sordariomycetes</taxon>
        <taxon>Sordariomycetidae</taxon>
        <taxon>Diaporthales</taxon>
        <taxon>Cytosporaceae</taxon>
        <taxon>Cytospora</taxon>
    </lineage>
</organism>
<evidence type="ECO:0000313" key="6">
    <source>
        <dbReference type="Proteomes" id="UP000078576"/>
    </source>
</evidence>
<dbReference type="Proteomes" id="UP000078576">
    <property type="component" value="Unassembled WGS sequence"/>
</dbReference>
<dbReference type="OrthoDB" id="425534at2759"/>
<proteinExistence type="inferred from homology"/>
<dbReference type="PANTHER" id="PTHR43248">
    <property type="entry name" value="2-SUCCINYL-6-HYDROXY-2,4-CYCLOHEXADIENE-1-CARBOXYLATE SYNTHASE"/>
    <property type="match status" value="1"/>
</dbReference>
<keyword evidence="2" id="KW-0378">Hydrolase</keyword>
<dbReference type="GO" id="GO:0016787">
    <property type="term" value="F:hydrolase activity"/>
    <property type="evidence" value="ECO:0007669"/>
    <property type="project" value="UniProtKB-KW"/>
</dbReference>